<gene>
    <name evidence="4" type="ORF">SAMN04488025_15311</name>
</gene>
<dbReference type="Pfam" id="PF07721">
    <property type="entry name" value="TPR_4"/>
    <property type="match status" value="1"/>
</dbReference>
<dbReference type="InterPro" id="IPR051012">
    <property type="entry name" value="CellSynth/LPSAsmb/PSIAsmb"/>
</dbReference>
<dbReference type="OrthoDB" id="600613at2"/>
<protein>
    <submittedName>
        <fullName evidence="4">Tetratricopeptide repeat-containing protein</fullName>
    </submittedName>
</protein>
<dbReference type="Proteomes" id="UP000198661">
    <property type="component" value="Unassembled WGS sequence"/>
</dbReference>
<dbReference type="InterPro" id="IPR036915">
    <property type="entry name" value="Cyclin-like_sf"/>
</dbReference>
<dbReference type="SUPFAM" id="SSF47954">
    <property type="entry name" value="Cyclin-like"/>
    <property type="match status" value="1"/>
</dbReference>
<organism evidence="4 5">
    <name type="scientific">Planifilum fulgidum</name>
    <dbReference type="NCBI Taxonomy" id="201973"/>
    <lineage>
        <taxon>Bacteria</taxon>
        <taxon>Bacillati</taxon>
        <taxon>Bacillota</taxon>
        <taxon>Bacilli</taxon>
        <taxon>Bacillales</taxon>
        <taxon>Thermoactinomycetaceae</taxon>
        <taxon>Planifilum</taxon>
    </lineage>
</organism>
<feature type="repeat" description="TPR" evidence="3">
    <location>
        <begin position="21"/>
        <end position="54"/>
    </location>
</feature>
<evidence type="ECO:0000313" key="4">
    <source>
        <dbReference type="EMBL" id="SFG58836.1"/>
    </source>
</evidence>
<dbReference type="Gene3D" id="1.25.40.10">
    <property type="entry name" value="Tetratricopeptide repeat domain"/>
    <property type="match status" value="2"/>
</dbReference>
<dbReference type="Pfam" id="PF13432">
    <property type="entry name" value="TPR_16"/>
    <property type="match status" value="1"/>
</dbReference>
<keyword evidence="2 3" id="KW-0802">TPR repeat</keyword>
<evidence type="ECO:0000256" key="3">
    <source>
        <dbReference type="PROSITE-ProRule" id="PRU00339"/>
    </source>
</evidence>
<dbReference type="STRING" id="201973.SAMN04488025_15311"/>
<sequence length="578" mass="67300">MKKSAKKQARSNKVVRLRMDAGFFFERAVRSLDRHNYDKALKYFRIAAEKEPDNPINLCNLAGILSEMGRFEESNEVLESILNEVDPQLHECYFYMANNAANMEDFDLAEEYLLRYLEEDPEGEFAEEANEMLQMLAYELGREPRQPNYGGKYAWMKKHEEARRHLEEGRFLQATRALEELVEQHPDFLAARNNLSLAYYYTGRLDRAFQEIQRVLEADPNNLHALCNLAVLYQHLGETAKKERLVESLKKWVPMHLEHMYKLGTTMGILGEHETAYQMFRRLLRMESQPEPSLYHYAAAAAFNTGRHAEAERHWKRAMEADPESEVPRFYLNQCRQWLTRKNGRTPVVSYHYQLPFELQFRQLAPRGLASAEHVRRNPLIRSSFFWALNHGDRETKLQVIKLFAWIADDEVEQVLRQFVMKPEEEDELKKMALLVLSHMGAEEPYRAWIGGREVEIFSSSGDPGLSAWMEQWKRVLECCLDGMRGRYDAVQIKDAQTLWAQYLAHCKADPPTVRKVEGWAAALEYVVAKMHGLALTQADAARKYRVAAATVGRHARELERVCDLFPKDADSRQTERN</sequence>
<evidence type="ECO:0000256" key="2">
    <source>
        <dbReference type="ARBA" id="ARBA00022803"/>
    </source>
</evidence>
<dbReference type="AlphaFoldDB" id="A0A1I2T8F1"/>
<dbReference type="SMART" id="SM00028">
    <property type="entry name" value="TPR"/>
    <property type="match status" value="5"/>
</dbReference>
<dbReference type="RefSeq" id="WP_092041807.1">
    <property type="nucleotide sequence ID" value="NZ_FOOK01000053.1"/>
</dbReference>
<dbReference type="InterPro" id="IPR011717">
    <property type="entry name" value="TPR-4"/>
</dbReference>
<name>A0A1I2T8F1_9BACL</name>
<dbReference type="PANTHER" id="PTHR45586:SF1">
    <property type="entry name" value="LIPOPOLYSACCHARIDE ASSEMBLY PROTEIN B"/>
    <property type="match status" value="1"/>
</dbReference>
<dbReference type="InterPro" id="IPR019734">
    <property type="entry name" value="TPR_rpt"/>
</dbReference>
<dbReference type="PANTHER" id="PTHR45586">
    <property type="entry name" value="TPR REPEAT-CONTAINING PROTEIN PA4667"/>
    <property type="match status" value="1"/>
</dbReference>
<accession>A0A1I2T8F1</accession>
<dbReference type="EMBL" id="FOOK01000053">
    <property type="protein sequence ID" value="SFG58836.1"/>
    <property type="molecule type" value="Genomic_DNA"/>
</dbReference>
<keyword evidence="1" id="KW-0677">Repeat</keyword>
<dbReference type="PROSITE" id="PS50005">
    <property type="entry name" value="TPR"/>
    <property type="match status" value="3"/>
</dbReference>
<dbReference type="SUPFAM" id="SSF48452">
    <property type="entry name" value="TPR-like"/>
    <property type="match status" value="2"/>
</dbReference>
<feature type="repeat" description="TPR" evidence="3">
    <location>
        <begin position="189"/>
        <end position="222"/>
    </location>
</feature>
<feature type="repeat" description="TPR" evidence="3">
    <location>
        <begin position="292"/>
        <end position="325"/>
    </location>
</feature>
<keyword evidence="5" id="KW-1185">Reference proteome</keyword>
<dbReference type="InterPro" id="IPR011990">
    <property type="entry name" value="TPR-like_helical_dom_sf"/>
</dbReference>
<evidence type="ECO:0000313" key="5">
    <source>
        <dbReference type="Proteomes" id="UP000198661"/>
    </source>
</evidence>
<evidence type="ECO:0000256" key="1">
    <source>
        <dbReference type="ARBA" id="ARBA00022737"/>
    </source>
</evidence>
<dbReference type="Pfam" id="PF14559">
    <property type="entry name" value="TPR_19"/>
    <property type="match status" value="1"/>
</dbReference>
<proteinExistence type="predicted"/>
<reference evidence="4 5" key="1">
    <citation type="submission" date="2016-10" db="EMBL/GenBank/DDBJ databases">
        <authorList>
            <person name="de Groot N.N."/>
        </authorList>
    </citation>
    <scope>NUCLEOTIDE SEQUENCE [LARGE SCALE GENOMIC DNA]</scope>
    <source>
        <strain evidence="4 5">DSM 44945</strain>
    </source>
</reference>
<dbReference type="GO" id="GO:0042802">
    <property type="term" value="F:identical protein binding"/>
    <property type="evidence" value="ECO:0007669"/>
    <property type="project" value="InterPro"/>
</dbReference>